<evidence type="ECO:0000313" key="2">
    <source>
        <dbReference type="EMBL" id="HEF25067.1"/>
    </source>
</evidence>
<organism evidence="2">
    <name type="scientific">Pseudomonas graminis</name>
    <dbReference type="NCBI Taxonomy" id="158627"/>
    <lineage>
        <taxon>Bacteria</taxon>
        <taxon>Pseudomonadati</taxon>
        <taxon>Pseudomonadota</taxon>
        <taxon>Gammaproteobacteria</taxon>
        <taxon>Pseudomonadales</taxon>
        <taxon>Pseudomonadaceae</taxon>
        <taxon>Pseudomonas</taxon>
    </lineage>
</organism>
<accession>A0A7C1X3H7</accession>
<protein>
    <submittedName>
        <fullName evidence="2">Uncharacterized protein</fullName>
    </submittedName>
</protein>
<dbReference type="AlphaFoldDB" id="A0A7C1X3H7"/>
<proteinExistence type="predicted"/>
<feature type="region of interest" description="Disordered" evidence="1">
    <location>
        <begin position="145"/>
        <end position="169"/>
    </location>
</feature>
<reference evidence="2" key="1">
    <citation type="journal article" date="2020" name="mSystems">
        <title>Genome- and Community-Level Interaction Insights into Carbon Utilization and Element Cycling Functions of Hydrothermarchaeota in Hydrothermal Sediment.</title>
        <authorList>
            <person name="Zhou Z."/>
            <person name="Liu Y."/>
            <person name="Xu W."/>
            <person name="Pan J."/>
            <person name="Luo Z.H."/>
            <person name="Li M."/>
        </authorList>
    </citation>
    <scope>NUCLEOTIDE SEQUENCE [LARGE SCALE GENOMIC DNA]</scope>
    <source>
        <strain evidence="2">SpSt-200</strain>
    </source>
</reference>
<dbReference type="EMBL" id="DSIN01000014">
    <property type="protein sequence ID" value="HEF25067.1"/>
    <property type="molecule type" value="Genomic_DNA"/>
</dbReference>
<feature type="compositionally biased region" description="Polar residues" evidence="1">
    <location>
        <begin position="160"/>
        <end position="169"/>
    </location>
</feature>
<name>A0A7C1X3H7_9PSED</name>
<sequence>MTEKRQGISAHWEESGKGGAVFLPLPTLPLSKAGVGVCIVYIPRYSAALMFWARPNGLGFAFGELLGKAPQVTKGACSWLGPSSVGIPSLRRRSVGPRRTDIHVLTALSRHPCRSAHCASSAFGRHQSRVFWCLNYRVVDQERKQSKAKQSKSFPAKAGPTNTPHAFSC</sequence>
<gene>
    <name evidence="2" type="ORF">ENP23_04775</name>
</gene>
<evidence type="ECO:0000256" key="1">
    <source>
        <dbReference type="SAM" id="MobiDB-lite"/>
    </source>
</evidence>
<comment type="caution">
    <text evidence="2">The sequence shown here is derived from an EMBL/GenBank/DDBJ whole genome shotgun (WGS) entry which is preliminary data.</text>
</comment>